<accession>A0AAX4JS71</accession>
<evidence type="ECO:0000313" key="1">
    <source>
        <dbReference type="EMBL" id="WWC87462.1"/>
    </source>
</evidence>
<dbReference type="EMBL" id="CP144100">
    <property type="protein sequence ID" value="WWC87462.1"/>
    <property type="molecule type" value="Genomic_DNA"/>
</dbReference>
<dbReference type="GeneID" id="91093023"/>
<proteinExistence type="predicted"/>
<name>A0AAX4JS71_9TREE</name>
<evidence type="ECO:0008006" key="3">
    <source>
        <dbReference type="Google" id="ProtNLM"/>
    </source>
</evidence>
<sequence length="144" mass="16757">MFFSAAKGQYIQFTKSDWEVFECVLQLCDQYDTSQIAEKLLKHLKPIDIFGVEHLFDLFKIAAKYDDILTATRTIASLRSCGSKEGKKYTLFWSYSQWDEECMKNLPGHWVWACMQAHEETIKGRGADYYWPTVASNFMMILAP</sequence>
<dbReference type="RefSeq" id="XP_066074225.1">
    <property type="nucleotide sequence ID" value="XM_066218128.1"/>
</dbReference>
<reference evidence="1 2" key="1">
    <citation type="submission" date="2024-01" db="EMBL/GenBank/DDBJ databases">
        <title>Comparative genomics of Cryptococcus and Kwoniella reveals pathogenesis evolution and contrasting modes of karyotype evolution via chromosome fusion or intercentromeric recombination.</title>
        <authorList>
            <person name="Coelho M.A."/>
            <person name="David-Palma M."/>
            <person name="Shea T."/>
            <person name="Bowers K."/>
            <person name="McGinley-Smith S."/>
            <person name="Mohammad A.W."/>
            <person name="Gnirke A."/>
            <person name="Yurkov A.M."/>
            <person name="Nowrousian M."/>
            <person name="Sun S."/>
            <person name="Cuomo C.A."/>
            <person name="Heitman J."/>
        </authorList>
    </citation>
    <scope>NUCLEOTIDE SEQUENCE [LARGE SCALE GENOMIC DNA]</scope>
    <source>
        <strain evidence="1 2">CBS 6074</strain>
    </source>
</reference>
<protein>
    <recommendedName>
        <fullName evidence="3">Defective in cullin neddylation protein</fullName>
    </recommendedName>
</protein>
<evidence type="ECO:0000313" key="2">
    <source>
        <dbReference type="Proteomes" id="UP001355207"/>
    </source>
</evidence>
<keyword evidence="2" id="KW-1185">Reference proteome</keyword>
<gene>
    <name evidence="1" type="ORF">L201_002351</name>
</gene>
<dbReference type="AlphaFoldDB" id="A0AAX4JS71"/>
<dbReference type="Proteomes" id="UP001355207">
    <property type="component" value="Chromosome 3"/>
</dbReference>
<organism evidence="1 2">
    <name type="scientific">Kwoniella dendrophila CBS 6074</name>
    <dbReference type="NCBI Taxonomy" id="1295534"/>
    <lineage>
        <taxon>Eukaryota</taxon>
        <taxon>Fungi</taxon>
        <taxon>Dikarya</taxon>
        <taxon>Basidiomycota</taxon>
        <taxon>Agaricomycotina</taxon>
        <taxon>Tremellomycetes</taxon>
        <taxon>Tremellales</taxon>
        <taxon>Cryptococcaceae</taxon>
        <taxon>Kwoniella</taxon>
    </lineage>
</organism>